<reference evidence="2 3" key="1">
    <citation type="submission" date="2017-02" db="EMBL/GenBank/DDBJ databases">
        <title>isolation and characterization of a novel temperate virus Aeropyrum globular virus 1 infecting hyperthermophilic archaeon Aeropyrum.</title>
        <authorList>
            <person name="Yumiya M."/>
            <person name="Yoshida T."/>
            <person name="Sako Y."/>
        </authorList>
    </citation>
    <scope>NUCLEOTIDE SEQUENCE [LARGE SCALE GENOMIC DNA]</scope>
    <source>
        <strain evidence="2 3">YK1-12-2013</strain>
    </source>
</reference>
<dbReference type="SUPFAM" id="SSF47598">
    <property type="entry name" value="Ribbon-helix-helix"/>
    <property type="match status" value="1"/>
</dbReference>
<proteinExistence type="predicted"/>
<dbReference type="InterPro" id="IPR013321">
    <property type="entry name" value="Arc_rbn_hlx_hlx"/>
</dbReference>
<dbReference type="GO" id="GO:0006355">
    <property type="term" value="P:regulation of DNA-templated transcription"/>
    <property type="evidence" value="ECO:0007669"/>
    <property type="project" value="InterPro"/>
</dbReference>
<sequence>MKTLRVVSFKIEEDLLELLEEYARRKNLTKSEIIRRALEKYLREKPDMKPYVGKVMKIYA</sequence>
<protein>
    <submittedName>
        <fullName evidence="2">Ribbon-helix-helix protein, CopG family</fullName>
    </submittedName>
</protein>
<dbReference type="AlphaFoldDB" id="A0A401H8Y6"/>
<gene>
    <name evidence="2" type="ORF">apy_06120</name>
</gene>
<evidence type="ECO:0000313" key="2">
    <source>
        <dbReference type="EMBL" id="GBF08887.1"/>
    </source>
</evidence>
<feature type="domain" description="Ribbon-helix-helix protein CopG" evidence="1">
    <location>
        <begin position="6"/>
        <end position="44"/>
    </location>
</feature>
<dbReference type="InterPro" id="IPR002145">
    <property type="entry name" value="CopG"/>
</dbReference>
<dbReference type="InterPro" id="IPR010985">
    <property type="entry name" value="Ribbon_hlx_hlx"/>
</dbReference>
<dbReference type="Gene3D" id="1.10.1220.10">
    <property type="entry name" value="Met repressor-like"/>
    <property type="match status" value="1"/>
</dbReference>
<dbReference type="Pfam" id="PF01402">
    <property type="entry name" value="RHH_1"/>
    <property type="match status" value="1"/>
</dbReference>
<dbReference type="EMBL" id="BDMD01000032">
    <property type="protein sequence ID" value="GBF08887.1"/>
    <property type="molecule type" value="Genomic_DNA"/>
</dbReference>
<organism evidence="2 3">
    <name type="scientific">Aeropyrum pernix</name>
    <dbReference type="NCBI Taxonomy" id="56636"/>
    <lineage>
        <taxon>Archaea</taxon>
        <taxon>Thermoproteota</taxon>
        <taxon>Thermoprotei</taxon>
        <taxon>Desulfurococcales</taxon>
        <taxon>Desulfurococcaceae</taxon>
        <taxon>Aeropyrum</taxon>
    </lineage>
</organism>
<evidence type="ECO:0000259" key="1">
    <source>
        <dbReference type="Pfam" id="PF01402"/>
    </source>
</evidence>
<comment type="caution">
    <text evidence="2">The sequence shown here is derived from an EMBL/GenBank/DDBJ whole genome shotgun (WGS) entry which is preliminary data.</text>
</comment>
<accession>A0A401H8Y6</accession>
<evidence type="ECO:0000313" key="3">
    <source>
        <dbReference type="Proteomes" id="UP000291213"/>
    </source>
</evidence>
<name>A0A401H8Y6_AERPX</name>
<dbReference type="Proteomes" id="UP000291213">
    <property type="component" value="Unassembled WGS sequence"/>
</dbReference>